<reference evidence="1" key="1">
    <citation type="submission" date="2022-10" db="EMBL/GenBank/DDBJ databases">
        <title>Puccinia triticina Genome sequencing and assembly.</title>
        <authorList>
            <person name="Li C."/>
        </authorList>
    </citation>
    <scope>NUCLEOTIDE SEQUENCE</scope>
    <source>
        <strain evidence="1">Pt15</strain>
    </source>
</reference>
<organism evidence="1 2">
    <name type="scientific">Puccinia triticina</name>
    <dbReference type="NCBI Taxonomy" id="208348"/>
    <lineage>
        <taxon>Eukaryota</taxon>
        <taxon>Fungi</taxon>
        <taxon>Dikarya</taxon>
        <taxon>Basidiomycota</taxon>
        <taxon>Pucciniomycotina</taxon>
        <taxon>Pucciniomycetes</taxon>
        <taxon>Pucciniales</taxon>
        <taxon>Pucciniaceae</taxon>
        <taxon>Puccinia</taxon>
    </lineage>
</organism>
<proteinExistence type="predicted"/>
<protein>
    <recommendedName>
        <fullName evidence="3">HAT C-terminal dimerisation domain-containing protein</fullName>
    </recommendedName>
</protein>
<dbReference type="EMBL" id="CP110427">
    <property type="protein sequence ID" value="WAQ86773.1"/>
    <property type="molecule type" value="Genomic_DNA"/>
</dbReference>
<accession>A0ABY7CR24</accession>
<sequence>MCGMQTSLKSPLVRSDCSTRMIASTRACRRSRFQAGARLRRLVQSSPQQHRLLVDWWSSAAAFIIKHQAKSRIRAAVILLPTFHQQSPEATINT</sequence>
<evidence type="ECO:0000313" key="1">
    <source>
        <dbReference type="EMBL" id="WAQ86773.1"/>
    </source>
</evidence>
<dbReference type="Proteomes" id="UP001164743">
    <property type="component" value="Chromosome 7A"/>
</dbReference>
<gene>
    <name evidence="1" type="ORF">PtA15_7A502</name>
</gene>
<evidence type="ECO:0000313" key="2">
    <source>
        <dbReference type="Proteomes" id="UP001164743"/>
    </source>
</evidence>
<keyword evidence="2" id="KW-1185">Reference proteome</keyword>
<dbReference type="GeneID" id="77812010"/>
<name>A0ABY7CR24_9BASI</name>
<dbReference type="RefSeq" id="XP_053022328.1">
    <property type="nucleotide sequence ID" value="XM_053171115.1"/>
</dbReference>
<evidence type="ECO:0008006" key="3">
    <source>
        <dbReference type="Google" id="ProtNLM"/>
    </source>
</evidence>